<keyword evidence="1" id="KW-0479">Metal-binding</keyword>
<dbReference type="SUPFAM" id="SSF56655">
    <property type="entry name" value="Carbohydrate phosphatase"/>
    <property type="match status" value="1"/>
</dbReference>
<comment type="cofactor">
    <cofactor evidence="1">
        <name>Mg(2+)</name>
        <dbReference type="ChEBI" id="CHEBI:18420"/>
    </cofactor>
</comment>
<dbReference type="GO" id="GO:0046872">
    <property type="term" value="F:metal ion binding"/>
    <property type="evidence" value="ECO:0007669"/>
    <property type="project" value="UniProtKB-KW"/>
</dbReference>
<comment type="caution">
    <text evidence="2">The sequence shown here is derived from an EMBL/GenBank/DDBJ whole genome shotgun (WGS) entry which is preliminary data.</text>
</comment>
<dbReference type="Gene3D" id="3.30.540.10">
    <property type="entry name" value="Fructose-1,6-Bisphosphatase, subunit A, domain 1"/>
    <property type="match status" value="1"/>
</dbReference>
<evidence type="ECO:0000256" key="1">
    <source>
        <dbReference type="PIRSR" id="PIRSR600760-2"/>
    </source>
</evidence>
<keyword evidence="3" id="KW-1185">Reference proteome</keyword>
<evidence type="ECO:0000313" key="2">
    <source>
        <dbReference type="EMBL" id="MBO0513736.1"/>
    </source>
</evidence>
<dbReference type="Proteomes" id="UP000664167">
    <property type="component" value="Unassembled WGS sequence"/>
</dbReference>
<proteinExistence type="predicted"/>
<feature type="binding site" evidence="1">
    <location>
        <position position="91"/>
    </location>
    <ligand>
        <name>Mg(2+)</name>
        <dbReference type="ChEBI" id="CHEBI:18420"/>
        <label>1</label>
        <note>catalytic</note>
    </ligand>
</feature>
<accession>A0A939JF40</accession>
<dbReference type="AlphaFoldDB" id="A0A939JF40"/>
<feature type="binding site" evidence="1">
    <location>
        <position position="89"/>
    </location>
    <ligand>
        <name>Mg(2+)</name>
        <dbReference type="ChEBI" id="CHEBI:18420"/>
        <label>1</label>
        <note>catalytic</note>
    </ligand>
</feature>
<keyword evidence="1" id="KW-0460">Magnesium</keyword>
<reference evidence="2" key="1">
    <citation type="submission" date="2021-03" db="EMBL/GenBank/DDBJ databases">
        <title>Streptomyces poriferae sp. nov., a novel marine sponge-derived Actinobacteria species with anti-MRSA activity.</title>
        <authorList>
            <person name="Sandoval-Powers M."/>
            <person name="Kralova S."/>
            <person name="Nguyen G.-S."/>
            <person name="Fawwal D."/>
            <person name="Degnes K."/>
            <person name="Klinkenberg G."/>
            <person name="Sletta H."/>
            <person name="Wentzel A."/>
            <person name="Liles M.R."/>
        </authorList>
    </citation>
    <scope>NUCLEOTIDE SEQUENCE</scope>
    <source>
        <strain evidence="2">DSM 41794</strain>
    </source>
</reference>
<sequence length="137" mass="14733">MGTVGARRVGPVAPHPQRANARTAQVRTSWGQRLTRIDKGAGDFATAADAEADRSILGVIHAARPEDAVFGEERGSPSATGATRQWLVDPLRDTLNQVVGNMLVAVNVRARVPFHVTYRLNPSVRHSWPSGRMASAS</sequence>
<dbReference type="Pfam" id="PF00459">
    <property type="entry name" value="Inositol_P"/>
    <property type="match status" value="1"/>
</dbReference>
<dbReference type="PRINTS" id="PR00377">
    <property type="entry name" value="IMPHPHTASES"/>
</dbReference>
<dbReference type="InterPro" id="IPR000760">
    <property type="entry name" value="Inositol_monophosphatase-like"/>
</dbReference>
<name>A0A939JF40_9ACTN</name>
<dbReference type="EMBL" id="JAFLRJ010000162">
    <property type="protein sequence ID" value="MBO0513736.1"/>
    <property type="molecule type" value="Genomic_DNA"/>
</dbReference>
<protein>
    <submittedName>
        <fullName evidence="2">Uncharacterized protein</fullName>
    </submittedName>
</protein>
<feature type="binding site" evidence="1">
    <location>
        <position position="72"/>
    </location>
    <ligand>
        <name>Mg(2+)</name>
        <dbReference type="ChEBI" id="CHEBI:18420"/>
        <label>1</label>
        <note>catalytic</note>
    </ligand>
</feature>
<gene>
    <name evidence="2" type="ORF">J0695_18275</name>
</gene>
<organism evidence="2 3">
    <name type="scientific">Streptomyces beijiangensis</name>
    <dbReference type="NCBI Taxonomy" id="163361"/>
    <lineage>
        <taxon>Bacteria</taxon>
        <taxon>Bacillati</taxon>
        <taxon>Actinomycetota</taxon>
        <taxon>Actinomycetes</taxon>
        <taxon>Kitasatosporales</taxon>
        <taxon>Streptomycetaceae</taxon>
        <taxon>Streptomyces</taxon>
    </lineage>
</organism>
<evidence type="ECO:0000313" key="3">
    <source>
        <dbReference type="Proteomes" id="UP000664167"/>
    </source>
</evidence>